<reference evidence="2 3" key="1">
    <citation type="submission" date="2018-06" db="EMBL/GenBank/DDBJ databases">
        <title>Genomic Encyclopedia of Archaeal and Bacterial Type Strains, Phase II (KMG-II): from individual species to whole genera.</title>
        <authorList>
            <person name="Goeker M."/>
        </authorList>
    </citation>
    <scope>NUCLEOTIDE SEQUENCE [LARGE SCALE GENOMIC DNA]</scope>
    <source>
        <strain evidence="2 3">DSM 22011</strain>
    </source>
</reference>
<dbReference type="Proteomes" id="UP000249165">
    <property type="component" value="Unassembled WGS sequence"/>
</dbReference>
<organism evidence="2 3">
    <name type="scientific">Salipiger aestuarii</name>
    <dbReference type="NCBI Taxonomy" id="568098"/>
    <lineage>
        <taxon>Bacteria</taxon>
        <taxon>Pseudomonadati</taxon>
        <taxon>Pseudomonadota</taxon>
        <taxon>Alphaproteobacteria</taxon>
        <taxon>Rhodobacterales</taxon>
        <taxon>Roseobacteraceae</taxon>
        <taxon>Salipiger</taxon>
    </lineage>
</organism>
<dbReference type="AlphaFoldDB" id="A0A327Y451"/>
<evidence type="ECO:0000313" key="3">
    <source>
        <dbReference type="Proteomes" id="UP000249165"/>
    </source>
</evidence>
<evidence type="ECO:0000313" key="2">
    <source>
        <dbReference type="EMBL" id="RAK15161.1"/>
    </source>
</evidence>
<gene>
    <name evidence="2" type="ORF">ATI53_102563</name>
</gene>
<protein>
    <submittedName>
        <fullName evidence="2">DDE family transposase</fullName>
    </submittedName>
</protein>
<sequence length="248" mass="26557">MSRPTPPTYKTGNWPACNEALKRRGSLTIWFDPERIRHAAPTGKRGRQQTCSDTAVQTCLTMKVLLGMAARQTTGCVESLLRLIGLNWAVPDFSTLSHRQKTLAVNIPYRGSNGPLGLLIPAWALLRNTLPGSGSVPTSRPRAKASGTPASMVVPNGVYGGRSILGLTRKPWKSAPSTARRAICMANLPRGEITGTPIGDAPILPDLLSQIPADEAIGSVTADGAHDTRKCHDAILCPAVHVYMHKRG</sequence>
<accession>A0A327Y451</accession>
<keyword evidence="3" id="KW-1185">Reference proteome</keyword>
<dbReference type="EMBL" id="QLMG01000025">
    <property type="protein sequence ID" value="RAK15161.1"/>
    <property type="molecule type" value="Genomic_DNA"/>
</dbReference>
<dbReference type="InterPro" id="IPR025668">
    <property type="entry name" value="Tnp_DDE_dom"/>
</dbReference>
<name>A0A327Y451_9RHOB</name>
<comment type="caution">
    <text evidence="2">The sequence shown here is derived from an EMBL/GenBank/DDBJ whole genome shotgun (WGS) entry which is preliminary data.</text>
</comment>
<dbReference type="Pfam" id="PF13737">
    <property type="entry name" value="DDE_Tnp_1_5"/>
    <property type="match status" value="1"/>
</dbReference>
<evidence type="ECO:0000259" key="1">
    <source>
        <dbReference type="Pfam" id="PF13737"/>
    </source>
</evidence>
<proteinExistence type="predicted"/>
<feature type="domain" description="Transposase DDE" evidence="1">
    <location>
        <begin position="22"/>
        <end position="120"/>
    </location>
</feature>